<keyword evidence="7" id="KW-0626">Porin</keyword>
<keyword evidence="12" id="KW-1185">Reference proteome</keyword>
<dbReference type="PANTHER" id="PTHR38762">
    <property type="entry name" value="CRYPTIC OUTER MEMBRANE PORIN BGLH-RELATED"/>
    <property type="match status" value="1"/>
</dbReference>
<evidence type="ECO:0000256" key="9">
    <source>
        <dbReference type="ARBA" id="ARBA00023237"/>
    </source>
</evidence>
<comment type="subcellular location">
    <subcellularLocation>
        <location evidence="1">Cell outer membrane</location>
        <topology evidence="1">Multi-pass membrane protein</topology>
    </subcellularLocation>
</comment>
<sequence>MNRILKTLPAAITLALTASVAQAALPIDFGGYFRSGFGTSSEGGKEACFGLAGAGSKYRLGNECETYGELAFGGEAFKGENGFKIRLNTRLAFVLPQNKDFEQYSPAWREANAIAENIGSGAFSKAKAWVGKRFYDRQDVHISDYYYWDNSGPGAGLENIDLGGAKLAYAIVRNAYTNDAAPTANDDKRTVLTHDIRFSEIKTNQDGALTVGAEFMQKRDAPGATVSTPGGNLFSVLHTQTNLYGGFNKIALQYGTGSGAGTGGVNFGANTNDKVTRITEQIMLQPEGTKWSGMGTFVFENAETSTGNKKWMSAGVRPVYHFADNMSIATELGYDQVKPDGQATRKLTKLTIAPQLSAGNGFFSRPALRAFYTYAKWNDAAQAAAGAGTSLSRTGVFGGSTNGSSVGFQVETWW</sequence>
<reference evidence="12" key="1">
    <citation type="journal article" date="2019" name="Int. J. Syst. Evol. Microbiol.">
        <title>The Global Catalogue of Microorganisms (GCM) 10K type strain sequencing project: providing services to taxonomists for standard genome sequencing and annotation.</title>
        <authorList>
            <consortium name="The Broad Institute Genomics Platform"/>
            <consortium name="The Broad Institute Genome Sequencing Center for Infectious Disease"/>
            <person name="Wu L."/>
            <person name="Ma J."/>
        </authorList>
    </citation>
    <scope>NUCLEOTIDE SEQUENCE [LARGE SCALE GENOMIC DNA]</scope>
    <source>
        <strain evidence="12">JCM 16673</strain>
    </source>
</reference>
<keyword evidence="6" id="KW-0406">Ion transport</keyword>
<evidence type="ECO:0000256" key="1">
    <source>
        <dbReference type="ARBA" id="ARBA00004571"/>
    </source>
</evidence>
<evidence type="ECO:0000256" key="2">
    <source>
        <dbReference type="ARBA" id="ARBA00007055"/>
    </source>
</evidence>
<comment type="caution">
    <text evidence="11">The sequence shown here is derived from an EMBL/GenBank/DDBJ whole genome shotgun (WGS) entry which is preliminary data.</text>
</comment>
<dbReference type="InterPro" id="IPR036998">
    <property type="entry name" value="Porin_LamB_sf"/>
</dbReference>
<feature type="chain" id="PRO_5046730369" evidence="10">
    <location>
        <begin position="24"/>
        <end position="414"/>
    </location>
</feature>
<keyword evidence="4" id="KW-1134">Transmembrane beta strand</keyword>
<evidence type="ECO:0000313" key="11">
    <source>
        <dbReference type="EMBL" id="GAA4033274.1"/>
    </source>
</evidence>
<proteinExistence type="inferred from homology"/>
<dbReference type="Proteomes" id="UP001501353">
    <property type="component" value="Unassembled WGS sequence"/>
</dbReference>
<evidence type="ECO:0000256" key="10">
    <source>
        <dbReference type="SAM" id="SignalP"/>
    </source>
</evidence>
<keyword evidence="10" id="KW-0732">Signal</keyword>
<name>A0ABP7TYY8_9BURK</name>
<comment type="similarity">
    <text evidence="2">Belongs to the porin LamB (TC 1.B.3) family.</text>
</comment>
<evidence type="ECO:0000256" key="6">
    <source>
        <dbReference type="ARBA" id="ARBA00023065"/>
    </source>
</evidence>
<accession>A0ABP7TYY8</accession>
<keyword evidence="3" id="KW-0813">Transport</keyword>
<evidence type="ECO:0000256" key="5">
    <source>
        <dbReference type="ARBA" id="ARBA00022692"/>
    </source>
</evidence>
<evidence type="ECO:0000313" key="12">
    <source>
        <dbReference type="Proteomes" id="UP001501353"/>
    </source>
</evidence>
<feature type="signal peptide" evidence="10">
    <location>
        <begin position="1"/>
        <end position="23"/>
    </location>
</feature>
<dbReference type="InterPro" id="IPR003192">
    <property type="entry name" value="Porin_LamB"/>
</dbReference>
<dbReference type="Gene3D" id="2.40.170.10">
    <property type="entry name" value="Porin, LamB type"/>
    <property type="match status" value="1"/>
</dbReference>
<dbReference type="Pfam" id="PF02264">
    <property type="entry name" value="LamB"/>
    <property type="match status" value="1"/>
</dbReference>
<dbReference type="EMBL" id="BAAAZE010000014">
    <property type="protein sequence ID" value="GAA4033274.1"/>
    <property type="molecule type" value="Genomic_DNA"/>
</dbReference>
<evidence type="ECO:0000256" key="8">
    <source>
        <dbReference type="ARBA" id="ARBA00023136"/>
    </source>
</evidence>
<dbReference type="RefSeq" id="WP_344765421.1">
    <property type="nucleotide sequence ID" value="NZ_BAAAZE010000014.1"/>
</dbReference>
<keyword evidence="9" id="KW-0998">Cell outer membrane</keyword>
<protein>
    <submittedName>
        <fullName evidence="11">Maltoporin</fullName>
    </submittedName>
</protein>
<keyword evidence="5" id="KW-0812">Transmembrane</keyword>
<evidence type="ECO:0000256" key="7">
    <source>
        <dbReference type="ARBA" id="ARBA00023114"/>
    </source>
</evidence>
<dbReference type="InterPro" id="IPR050286">
    <property type="entry name" value="G_neg_Bact_CarbUptk_Porin"/>
</dbReference>
<evidence type="ECO:0000256" key="3">
    <source>
        <dbReference type="ARBA" id="ARBA00022448"/>
    </source>
</evidence>
<evidence type="ECO:0000256" key="4">
    <source>
        <dbReference type="ARBA" id="ARBA00022452"/>
    </source>
</evidence>
<dbReference type="PANTHER" id="PTHR38762:SF1">
    <property type="entry name" value="CRYPTIC OUTER MEMBRANE PORIN BGLH-RELATED"/>
    <property type="match status" value="1"/>
</dbReference>
<keyword evidence="8" id="KW-0472">Membrane</keyword>
<organism evidence="11 12">
    <name type="scientific">Actimicrobium antarcticum</name>
    <dbReference type="NCBI Taxonomy" id="1051899"/>
    <lineage>
        <taxon>Bacteria</taxon>
        <taxon>Pseudomonadati</taxon>
        <taxon>Pseudomonadota</taxon>
        <taxon>Betaproteobacteria</taxon>
        <taxon>Burkholderiales</taxon>
        <taxon>Oxalobacteraceae</taxon>
        <taxon>Actimicrobium</taxon>
    </lineage>
</organism>
<gene>
    <name evidence="11" type="ORF">GCM10022212_35520</name>
</gene>
<dbReference type="SUPFAM" id="SSF56935">
    <property type="entry name" value="Porins"/>
    <property type="match status" value="1"/>
</dbReference>